<evidence type="ECO:0000313" key="2">
    <source>
        <dbReference type="Proteomes" id="UP000239814"/>
    </source>
</evidence>
<dbReference type="EMBL" id="CP027433">
    <property type="protein sequence ID" value="AVM01888.1"/>
    <property type="molecule type" value="Genomic_DNA"/>
</dbReference>
<reference evidence="1 2" key="1">
    <citation type="submission" date="2018-03" db="EMBL/GenBank/DDBJ databases">
        <title>Characteristics and genome of n-alkane degrading marine bacteria Gordonia iterans isolated from crude oil contaminated in Tae-an, South Korea.</title>
        <authorList>
            <person name="Lee S.-S."/>
            <person name="Kim H."/>
        </authorList>
    </citation>
    <scope>NUCLEOTIDE SEQUENCE [LARGE SCALE GENOMIC DNA]</scope>
    <source>
        <strain evidence="1 2">Co17</strain>
    </source>
</reference>
<accession>A0A2S0KJM0</accession>
<dbReference type="KEGG" id="git:C6V83_18085"/>
<dbReference type="OrthoDB" id="4578848at2"/>
<keyword evidence="2" id="KW-1185">Reference proteome</keyword>
<dbReference type="AlphaFoldDB" id="A0A2S0KJM0"/>
<dbReference type="Proteomes" id="UP000239814">
    <property type="component" value="Chromosome"/>
</dbReference>
<sequence>MPNTVWPSVHASRMRITKLNACGVPITSPLNKSLLVTDGIVKINFAPEYEDGEETLRKNGSGKICVNHEDPPQLKNVGVEIEFCGIDPEAWSLITGQDLVLDYLGNAVGQSMGSDPIDANFAIEGWSDVPGVACESGEPGYGYWLVPFVGNGRVGDMELAVGGAEFTVSAKTKPGTGWGAGPYSVVRDVDENDAPIAVPLLVPLTKSKHFHFEMTPVAPPEPTEGAVLLTPYTP</sequence>
<dbReference type="RefSeq" id="WP_105943591.1">
    <property type="nucleotide sequence ID" value="NZ_CP027433.1"/>
</dbReference>
<gene>
    <name evidence="1" type="ORF">C6V83_18085</name>
</gene>
<name>A0A2S0KJM0_9ACTN</name>
<proteinExistence type="predicted"/>
<organism evidence="1 2">
    <name type="scientific">Gordonia iterans</name>
    <dbReference type="NCBI Taxonomy" id="1004901"/>
    <lineage>
        <taxon>Bacteria</taxon>
        <taxon>Bacillati</taxon>
        <taxon>Actinomycetota</taxon>
        <taxon>Actinomycetes</taxon>
        <taxon>Mycobacteriales</taxon>
        <taxon>Gordoniaceae</taxon>
        <taxon>Gordonia</taxon>
    </lineage>
</organism>
<protein>
    <submittedName>
        <fullName evidence="1">Uncharacterized protein</fullName>
    </submittedName>
</protein>
<evidence type="ECO:0000313" key="1">
    <source>
        <dbReference type="EMBL" id="AVM01888.1"/>
    </source>
</evidence>